<dbReference type="PANTHER" id="PTHR47197">
    <property type="entry name" value="PROTEIN NIRF"/>
    <property type="match status" value="1"/>
</dbReference>
<dbReference type="NCBIfam" id="TIGR02276">
    <property type="entry name" value="beta_rpt_yvtn"/>
    <property type="match status" value="2"/>
</dbReference>
<feature type="chain" id="PRO_5043419617" evidence="1">
    <location>
        <begin position="22"/>
        <end position="648"/>
    </location>
</feature>
<dbReference type="PANTHER" id="PTHR47197:SF3">
    <property type="entry name" value="DIHYDRO-HEME D1 DEHYDROGENASE"/>
    <property type="match status" value="1"/>
</dbReference>
<evidence type="ECO:0000259" key="2">
    <source>
        <dbReference type="Pfam" id="PF18998"/>
    </source>
</evidence>
<dbReference type="InterPro" id="IPR051200">
    <property type="entry name" value="Host-pathogen_enzymatic-act"/>
</dbReference>
<accession>A0AAW4L6H2</accession>
<keyword evidence="1" id="KW-0732">Signal</keyword>
<dbReference type="InterPro" id="IPR011045">
    <property type="entry name" value="N2O_reductase_N"/>
</dbReference>
<organism evidence="3 4">
    <name type="scientific">Geoanaerobacter pelophilus</name>
    <dbReference type="NCBI Taxonomy" id="60036"/>
    <lineage>
        <taxon>Bacteria</taxon>
        <taxon>Pseudomonadati</taxon>
        <taxon>Thermodesulfobacteriota</taxon>
        <taxon>Desulfuromonadia</taxon>
        <taxon>Geobacterales</taxon>
        <taxon>Geobacteraceae</taxon>
        <taxon>Geoanaerobacter</taxon>
    </lineage>
</organism>
<dbReference type="AlphaFoldDB" id="A0AAW4L6H2"/>
<feature type="signal peptide" evidence="1">
    <location>
        <begin position="1"/>
        <end position="21"/>
    </location>
</feature>
<keyword evidence="4" id="KW-1185">Reference proteome</keyword>
<name>A0AAW4L6H2_9BACT</name>
<comment type="caution">
    <text evidence="3">The sequence shown here is derived from an EMBL/GenBank/DDBJ whole genome shotgun (WGS) entry which is preliminary data.</text>
</comment>
<dbReference type="Proteomes" id="UP000811899">
    <property type="component" value="Unassembled WGS sequence"/>
</dbReference>
<dbReference type="EMBL" id="JAHCVJ010000001">
    <property type="protein sequence ID" value="MBT0663412.1"/>
    <property type="molecule type" value="Genomic_DNA"/>
</dbReference>
<reference evidence="3 4" key="1">
    <citation type="submission" date="2021-05" db="EMBL/GenBank/DDBJ databases">
        <title>The draft genome of Geobacter pelophilus DSM 12255.</title>
        <authorList>
            <person name="Xu Z."/>
            <person name="Masuda Y."/>
            <person name="Itoh H."/>
            <person name="Senoo K."/>
        </authorList>
    </citation>
    <scope>NUCLEOTIDE SEQUENCE [LARGE SCALE GENOMIC DNA]</scope>
    <source>
        <strain evidence="3 4">DSM 12255</strain>
    </source>
</reference>
<dbReference type="SUPFAM" id="SSF50974">
    <property type="entry name" value="Nitrous oxide reductase, N-terminal domain"/>
    <property type="match status" value="1"/>
</dbReference>
<sequence length="648" mass="64707">MYFRVILSVFSLLMYAGIAQAAPFAYIANNADNTVSVLDTASNQVTAVLPVGSSPAGVAVNRMGSRVYVSNQNSNTISVIDTLDNSITSIPLAIQPGALAVNAAGTRLFVANPADDSVSIINAVNKSLISTVTMSTSCQPQGVAIGPVDGSGNYNAFISCYGTAKMAVINANDTGSYVKNATEALVPSGPRGIAVSADGKKVFVASFNASKLTVVNALDLTQTLSIAVGLTPWGVAVDPTIADSANTTRVYVANTASDSVSAVDASGSGVGSMAVVATKSVGTMPIGIAFTPDGVKAITADNNYNSLGTASIVLKSNNNVATTTGSSGAGVIGTGPYSFGKFAGPDFVAVTTGVNDYNCGSVTTAELITPNASGVYQVAKSQNITFDITPFTNCSISDVALNGGSIGAVSSRVINATTAQDLYASFTRTAYVVTVSKTGTGSGKVVSTISTGGPYIAGGGIDCGTSCSGTSNAGTKILLTPTADPGSAFTGWTGVCGGLSASCGFTLDQATASLKGADGGTFTTTAIFNLQAGNIRTNRGGTVQYKSTLDDAYSAIAQGTALNPIDTKATPDISLNNCTLGTSSSIAAVTIVGGWADYTTNSIGTIAAGTASVINTAACTTNAGKLTIAYGSVTLGSNSEGRGAVIIK</sequence>
<protein>
    <submittedName>
        <fullName evidence="3">Beta-propeller fold lactonase family protein</fullName>
    </submittedName>
</protein>
<feature type="domain" description="Bacterial repeat" evidence="2">
    <location>
        <begin position="464"/>
        <end position="513"/>
    </location>
</feature>
<evidence type="ECO:0000256" key="1">
    <source>
        <dbReference type="SAM" id="SignalP"/>
    </source>
</evidence>
<dbReference type="InterPro" id="IPR044060">
    <property type="entry name" value="Bacterial_rp_domain"/>
</dbReference>
<proteinExistence type="predicted"/>
<dbReference type="InterPro" id="IPR011964">
    <property type="entry name" value="YVTN_b-propeller_repeat"/>
</dbReference>
<dbReference type="Gene3D" id="2.130.10.10">
    <property type="entry name" value="YVTN repeat-like/Quinoprotein amine dehydrogenase"/>
    <property type="match status" value="2"/>
</dbReference>
<evidence type="ECO:0000313" key="4">
    <source>
        <dbReference type="Proteomes" id="UP000811899"/>
    </source>
</evidence>
<dbReference type="Pfam" id="PF18998">
    <property type="entry name" value="Flg_new_2"/>
    <property type="match status" value="1"/>
</dbReference>
<evidence type="ECO:0000313" key="3">
    <source>
        <dbReference type="EMBL" id="MBT0663412.1"/>
    </source>
</evidence>
<dbReference type="InterPro" id="IPR015943">
    <property type="entry name" value="WD40/YVTN_repeat-like_dom_sf"/>
</dbReference>
<gene>
    <name evidence="3" type="ORF">KI809_03775</name>
</gene>